<dbReference type="GO" id="GO:0035556">
    <property type="term" value="P:intracellular signal transduction"/>
    <property type="evidence" value="ECO:0007669"/>
    <property type="project" value="TreeGrafter"/>
</dbReference>
<evidence type="ECO:0000256" key="3">
    <source>
        <dbReference type="PROSITE-ProRule" id="PRU10141"/>
    </source>
</evidence>
<keyword evidence="6" id="KW-0418">Kinase</keyword>
<evidence type="ECO:0000256" key="4">
    <source>
        <dbReference type="SAM" id="MobiDB-lite"/>
    </source>
</evidence>
<organism evidence="6 7">
    <name type="scientific">Rhodotorula diobovata</name>
    <dbReference type="NCBI Taxonomy" id="5288"/>
    <lineage>
        <taxon>Eukaryota</taxon>
        <taxon>Fungi</taxon>
        <taxon>Dikarya</taxon>
        <taxon>Basidiomycota</taxon>
        <taxon>Pucciniomycotina</taxon>
        <taxon>Microbotryomycetes</taxon>
        <taxon>Sporidiobolales</taxon>
        <taxon>Sporidiobolaceae</taxon>
        <taxon>Rhodotorula</taxon>
    </lineage>
</organism>
<keyword evidence="2 3" id="KW-0067">ATP-binding</keyword>
<feature type="region of interest" description="Disordered" evidence="4">
    <location>
        <begin position="1"/>
        <end position="29"/>
    </location>
</feature>
<feature type="region of interest" description="Disordered" evidence="4">
    <location>
        <begin position="320"/>
        <end position="376"/>
    </location>
</feature>
<keyword evidence="1 3" id="KW-0547">Nucleotide-binding</keyword>
<dbReference type="GO" id="GO:0005829">
    <property type="term" value="C:cytosol"/>
    <property type="evidence" value="ECO:0007669"/>
    <property type="project" value="TreeGrafter"/>
</dbReference>
<dbReference type="PROSITE" id="PS00107">
    <property type="entry name" value="PROTEIN_KINASE_ATP"/>
    <property type="match status" value="1"/>
</dbReference>
<reference evidence="6 7" key="1">
    <citation type="submission" date="2019-03" db="EMBL/GenBank/DDBJ databases">
        <title>Rhodosporidium diobovatum UCD-FST 08-225 genome sequencing, assembly, and annotation.</title>
        <authorList>
            <person name="Fakankun I.U."/>
            <person name="Fristensky B."/>
            <person name="Levin D.B."/>
        </authorList>
    </citation>
    <scope>NUCLEOTIDE SEQUENCE [LARGE SCALE GENOMIC DNA]</scope>
    <source>
        <strain evidence="6 7">UCD-FST 08-225</strain>
    </source>
</reference>
<dbReference type="PROSITE" id="PS50011">
    <property type="entry name" value="PROTEIN_KINASE_DOM"/>
    <property type="match status" value="1"/>
</dbReference>
<keyword evidence="6" id="KW-0808">Transferase</keyword>
<evidence type="ECO:0000256" key="1">
    <source>
        <dbReference type="ARBA" id="ARBA00022741"/>
    </source>
</evidence>
<gene>
    <name evidence="6" type="ORF">DMC30DRAFT_217890</name>
</gene>
<evidence type="ECO:0000313" key="6">
    <source>
        <dbReference type="EMBL" id="TNY21104.1"/>
    </source>
</evidence>
<dbReference type="GO" id="GO:0005524">
    <property type="term" value="F:ATP binding"/>
    <property type="evidence" value="ECO:0007669"/>
    <property type="project" value="UniProtKB-UniRule"/>
</dbReference>
<dbReference type="SUPFAM" id="SSF56112">
    <property type="entry name" value="Protein kinase-like (PK-like)"/>
    <property type="match status" value="2"/>
</dbReference>
<dbReference type="PANTHER" id="PTHR24346:SF72">
    <property type="entry name" value="CAMK PROTEIN KINASE"/>
    <property type="match status" value="1"/>
</dbReference>
<dbReference type="OrthoDB" id="10252171at2759"/>
<dbReference type="SMART" id="SM00220">
    <property type="entry name" value="S_TKc"/>
    <property type="match status" value="1"/>
</dbReference>
<protein>
    <submittedName>
        <fullName evidence="6">CAMK/CAMKL/PASK protein kinase</fullName>
    </submittedName>
</protein>
<dbReference type="EMBL" id="SOZI01000050">
    <property type="protein sequence ID" value="TNY21104.1"/>
    <property type="molecule type" value="Genomic_DNA"/>
</dbReference>
<feature type="compositionally biased region" description="Polar residues" evidence="4">
    <location>
        <begin position="331"/>
        <end position="355"/>
    </location>
</feature>
<dbReference type="GO" id="GO:0004674">
    <property type="term" value="F:protein serine/threonine kinase activity"/>
    <property type="evidence" value="ECO:0007669"/>
    <property type="project" value="TreeGrafter"/>
</dbReference>
<dbReference type="Proteomes" id="UP000311382">
    <property type="component" value="Unassembled WGS sequence"/>
</dbReference>
<evidence type="ECO:0000259" key="5">
    <source>
        <dbReference type="PROSITE" id="PS50011"/>
    </source>
</evidence>
<sequence>MEAFVSTASRQPLSFITPSPGFSQSRLDKTRPLSVTLGSSVTTSTMSVTPSPLSATATPDFAAAQAPASPLSPIGAVTLGLTTAASPQCDEPMMDAFATPPQAPRASSSMLAGGARATLSPLQLDSSPSTGRLPSKKIKGAKMVYSPSDAMPPTPPLTPRPDLYPGAAVAAADIPTSPSPPPKLATVSARALQFHALHPLFAATYTLCEELGSGGFGFVVRAERNHDGASVAVKFIERAKIPSHGWVKLRSWGDTPGLTQPTGPKLVPMEAFVLRSIRHEGVVAFIDLFEDDKYFYLVMEHHGTPWQIPEKDVPVEVSVSTGPASSAMAPTLTSSWPRLAPGQQQNLTPTSSPTMASPLLANPSSPSPNLLAPPRPAPMERRSSCDLFECIEQYSRFDEATAKYVFAQIVEIVYSLGQMGICHRDLKDENLAIDNRFRVKLIDFGSAVIFDPRQPAPLYQRFHGTQSFASAEILRGEPYQAPPSEVWSLGVLLSILVTGECPFVNADAAKVGAISRPKVRLNPEVEHLMHACLEVDISKRITVSQIRRHPWLSALFRPR</sequence>
<feature type="domain" description="Protein kinase" evidence="5">
    <location>
        <begin position="205"/>
        <end position="552"/>
    </location>
</feature>
<dbReference type="InterPro" id="IPR011009">
    <property type="entry name" value="Kinase-like_dom_sf"/>
</dbReference>
<feature type="compositionally biased region" description="Low complexity" evidence="4">
    <location>
        <begin position="356"/>
        <end position="370"/>
    </location>
</feature>
<accession>A0A5C5FYG8</accession>
<name>A0A5C5FYG8_9BASI</name>
<evidence type="ECO:0000313" key="7">
    <source>
        <dbReference type="Proteomes" id="UP000311382"/>
    </source>
</evidence>
<feature type="binding site" evidence="3">
    <location>
        <position position="234"/>
    </location>
    <ligand>
        <name>ATP</name>
        <dbReference type="ChEBI" id="CHEBI:30616"/>
    </ligand>
</feature>
<dbReference type="GO" id="GO:0045719">
    <property type="term" value="P:negative regulation of glycogen biosynthetic process"/>
    <property type="evidence" value="ECO:0007669"/>
    <property type="project" value="TreeGrafter"/>
</dbReference>
<evidence type="ECO:0000256" key="2">
    <source>
        <dbReference type="ARBA" id="ARBA00022840"/>
    </source>
</evidence>
<comment type="caution">
    <text evidence="6">The sequence shown here is derived from an EMBL/GenBank/DDBJ whole genome shotgun (WGS) entry which is preliminary data.</text>
</comment>
<dbReference type="Pfam" id="PF00069">
    <property type="entry name" value="Pkinase"/>
    <property type="match status" value="2"/>
</dbReference>
<dbReference type="GO" id="GO:0005634">
    <property type="term" value="C:nucleus"/>
    <property type="evidence" value="ECO:0007669"/>
    <property type="project" value="TreeGrafter"/>
</dbReference>
<dbReference type="InterPro" id="IPR017441">
    <property type="entry name" value="Protein_kinase_ATP_BS"/>
</dbReference>
<dbReference type="Gene3D" id="1.10.510.10">
    <property type="entry name" value="Transferase(Phosphotransferase) domain 1"/>
    <property type="match status" value="1"/>
</dbReference>
<keyword evidence="7" id="KW-1185">Reference proteome</keyword>
<dbReference type="InterPro" id="IPR000719">
    <property type="entry name" value="Prot_kinase_dom"/>
</dbReference>
<proteinExistence type="predicted"/>
<feature type="compositionally biased region" description="Polar residues" evidence="4">
    <location>
        <begin position="1"/>
        <end position="25"/>
    </location>
</feature>
<dbReference type="FunFam" id="3.30.200.20:FF:000314">
    <property type="entry name" value="Serine/threonine protein kinase"/>
    <property type="match status" value="1"/>
</dbReference>
<dbReference type="PANTHER" id="PTHR24346">
    <property type="entry name" value="MAP/MICROTUBULE AFFINITY-REGULATING KINASE"/>
    <property type="match status" value="1"/>
</dbReference>
<dbReference type="AlphaFoldDB" id="A0A5C5FYG8"/>
<dbReference type="STRING" id="5288.A0A5C5FYG8"/>
<dbReference type="Gene3D" id="3.30.200.20">
    <property type="entry name" value="Phosphorylase Kinase, domain 1"/>
    <property type="match status" value="1"/>
</dbReference>